<sequence length="590" mass="67219">MAIRSRLKKKWNDIQVGRQGSYSIERLESFNAYCDTTSRTRVILVCLLAPIPSLAIAILLECLPLCHPSEGWRANWMFWIRQALAALTTAFVGVLSFSTFVPVLNLSLVKILTIPSLLSVMYITTMLVASSKIGFPLPFTEQLGNMVVAAYILIVLVLVLGKSSFTKESTCRRYVLRFQRYQYTYFAFTTIYPFCKALHDSLDPTYRKLIVLILPIWKIGAEYIVISATRELEDIIPQTLSFTVDLYSSLFMSVCMSSAGSLLFSISFIVADIGLTLLEFRELRVNAFIVVQLLNQQVISQDSLQSAFSTGSPDLLAMILAVTRDPYAYNIISMTGVRLHACLPHPLPEDRSKQLQILAASGIYCQNITIKTRSSYRISHFFSKSSVQPIEHNVVNVSTRQQIHEPAQCLKVSKAKNDRRSEDFVLQGLQFLFHREYLALVEYIECVVPIIYVIYKSILEMLPNVVYYPGGPGKWGTFARSNVLVFALLEIGSFLFLHQWIQRKFKVSPIYQVAFVLEKMVWQVQSMLLLSSFLLSYELAHHENLPLWSDLNIIVMYKIWIVVTNLKAYIIFLIGSDLYSLNNTRICIKQ</sequence>
<dbReference type="Proteomes" id="UP000054928">
    <property type="component" value="Unassembled WGS sequence"/>
</dbReference>
<feature type="transmembrane region" description="Helical" evidence="1">
    <location>
        <begin position="143"/>
        <end position="161"/>
    </location>
</feature>
<accession>A0A0P1A7S6</accession>
<keyword evidence="3" id="KW-1185">Reference proteome</keyword>
<feature type="transmembrane region" description="Helical" evidence="1">
    <location>
        <begin position="250"/>
        <end position="278"/>
    </location>
</feature>
<evidence type="ECO:0000313" key="2">
    <source>
        <dbReference type="EMBL" id="CEG36167.1"/>
    </source>
</evidence>
<dbReference type="OrthoDB" id="121624at2759"/>
<keyword evidence="1" id="KW-1133">Transmembrane helix</keyword>
<feature type="transmembrane region" description="Helical" evidence="1">
    <location>
        <begin position="475"/>
        <end position="497"/>
    </location>
</feature>
<evidence type="ECO:0000313" key="3">
    <source>
        <dbReference type="Proteomes" id="UP000054928"/>
    </source>
</evidence>
<keyword evidence="1" id="KW-0472">Membrane</keyword>
<dbReference type="GeneID" id="36395547"/>
<dbReference type="OMA" id="CTGEAIC"/>
<protein>
    <submittedName>
        <fullName evidence="2">Uncharacterized protein</fullName>
    </submittedName>
</protein>
<dbReference type="RefSeq" id="XP_024572536.1">
    <property type="nucleotide sequence ID" value="XM_024716813.1"/>
</dbReference>
<feature type="transmembrane region" description="Helical" evidence="1">
    <location>
        <begin position="111"/>
        <end position="131"/>
    </location>
</feature>
<reference evidence="3" key="1">
    <citation type="submission" date="2014-09" db="EMBL/GenBank/DDBJ databases">
        <authorList>
            <person name="Sharma Rahul"/>
            <person name="Thines Marco"/>
        </authorList>
    </citation>
    <scope>NUCLEOTIDE SEQUENCE [LARGE SCALE GENOMIC DNA]</scope>
</reference>
<feature type="transmembrane region" description="Helical" evidence="1">
    <location>
        <begin position="80"/>
        <end position="104"/>
    </location>
</feature>
<dbReference type="EMBL" id="CCYD01000112">
    <property type="protein sequence ID" value="CEG36167.1"/>
    <property type="molecule type" value="Genomic_DNA"/>
</dbReference>
<proteinExistence type="predicted"/>
<dbReference type="AlphaFoldDB" id="A0A0P1A7S6"/>
<keyword evidence="1" id="KW-0812">Transmembrane</keyword>
<name>A0A0P1A7S6_PLAHL</name>
<organism evidence="2 3">
    <name type="scientific">Plasmopara halstedii</name>
    <name type="common">Downy mildew of sunflower</name>
    <dbReference type="NCBI Taxonomy" id="4781"/>
    <lineage>
        <taxon>Eukaryota</taxon>
        <taxon>Sar</taxon>
        <taxon>Stramenopiles</taxon>
        <taxon>Oomycota</taxon>
        <taxon>Peronosporomycetes</taxon>
        <taxon>Peronosporales</taxon>
        <taxon>Peronosporaceae</taxon>
        <taxon>Plasmopara</taxon>
    </lineage>
</organism>
<feature type="transmembrane region" description="Helical" evidence="1">
    <location>
        <begin position="437"/>
        <end position="455"/>
    </location>
</feature>
<feature type="transmembrane region" description="Helical" evidence="1">
    <location>
        <begin position="555"/>
        <end position="575"/>
    </location>
</feature>
<feature type="transmembrane region" description="Helical" evidence="1">
    <location>
        <begin position="42"/>
        <end position="60"/>
    </location>
</feature>
<evidence type="ECO:0000256" key="1">
    <source>
        <dbReference type="SAM" id="Phobius"/>
    </source>
</evidence>